<feature type="compositionally biased region" description="Basic and acidic residues" evidence="1">
    <location>
        <begin position="239"/>
        <end position="250"/>
    </location>
</feature>
<name>A0A292Q7R3_9PEZI</name>
<feature type="region of interest" description="Disordered" evidence="1">
    <location>
        <begin position="1"/>
        <end position="162"/>
    </location>
</feature>
<dbReference type="GO" id="GO:0005634">
    <property type="term" value="C:nucleus"/>
    <property type="evidence" value="ECO:0007669"/>
    <property type="project" value="TreeGrafter"/>
</dbReference>
<dbReference type="GO" id="GO:0006355">
    <property type="term" value="P:regulation of DNA-templated transcription"/>
    <property type="evidence" value="ECO:0007669"/>
    <property type="project" value="InterPro"/>
</dbReference>
<evidence type="ECO:0000256" key="1">
    <source>
        <dbReference type="SAM" id="MobiDB-lite"/>
    </source>
</evidence>
<keyword evidence="3" id="KW-1185">Reference proteome</keyword>
<proteinExistence type="predicted"/>
<feature type="compositionally biased region" description="Acidic residues" evidence="1">
    <location>
        <begin position="8"/>
        <end position="18"/>
    </location>
</feature>
<feature type="compositionally biased region" description="Polar residues" evidence="1">
    <location>
        <begin position="257"/>
        <end position="266"/>
    </location>
</feature>
<evidence type="ECO:0000313" key="3">
    <source>
        <dbReference type="Proteomes" id="UP001412239"/>
    </source>
</evidence>
<dbReference type="PANTHER" id="PTHR13464">
    <property type="entry name" value="TRANSCRIPTIONAL REGULATOR PROTEIN HCNGP"/>
    <property type="match status" value="1"/>
</dbReference>
<dbReference type="InterPro" id="IPR012479">
    <property type="entry name" value="SAP30BP"/>
</dbReference>
<dbReference type="PANTHER" id="PTHR13464:SF0">
    <property type="entry name" value="SAP30-BINDING PROTEIN"/>
    <property type="match status" value="1"/>
</dbReference>
<protein>
    <recommendedName>
        <fullName evidence="4">HCNGP-like protein</fullName>
    </recommendedName>
</protein>
<evidence type="ECO:0000313" key="2">
    <source>
        <dbReference type="EMBL" id="CUS15836.1"/>
    </source>
</evidence>
<dbReference type="EMBL" id="LN890943">
    <property type="protein sequence ID" value="CUS15836.1"/>
    <property type="molecule type" value="Genomic_DNA"/>
</dbReference>
<dbReference type="AlphaFoldDB" id="A0A292Q7R3"/>
<feature type="compositionally biased region" description="Polar residues" evidence="1">
    <location>
        <begin position="129"/>
        <end position="138"/>
    </location>
</feature>
<evidence type="ECO:0008006" key="4">
    <source>
        <dbReference type="Google" id="ProtNLM"/>
    </source>
</evidence>
<sequence>MVLVEYGSESESDQEEGQPEPQPKAAAGAAPLQVGKARPTPGSPLNPKPDGVSKSLVSSTLKRKASVPSTHVTSPADITSVPADQVEPEPLIREPEPIDEIGPIQGPARPPQSSSPGPQTLRHEPLSPYSLNRATIRSLTLPTSIPEIPPSPPGEEHPDVSSKFKRFRELKKQGIHFNEQLSRSSTLQNPNLFEKLTEFVGVAGGDQYSSCLPKELWDPFGFPEEAFADKLAKSQIEALGKRQAEERSRIDFVGPTAISTPPATSLSRDRKTGSAGGRSAAERVMAGLDRGRDGERDTGPRRKESSGRWDERPKERRREGEEKKKRLRSSSRERPVGRGRQRDYGGA</sequence>
<feature type="compositionally biased region" description="Polar residues" evidence="1">
    <location>
        <begin position="67"/>
        <end position="77"/>
    </location>
</feature>
<organism evidence="2 3">
    <name type="scientific">Tuber aestivum</name>
    <name type="common">summer truffle</name>
    <dbReference type="NCBI Taxonomy" id="59557"/>
    <lineage>
        <taxon>Eukaryota</taxon>
        <taxon>Fungi</taxon>
        <taxon>Dikarya</taxon>
        <taxon>Ascomycota</taxon>
        <taxon>Pezizomycotina</taxon>
        <taxon>Pezizomycetes</taxon>
        <taxon>Pezizales</taxon>
        <taxon>Tuberaceae</taxon>
        <taxon>Tuber</taxon>
    </lineage>
</organism>
<dbReference type="Pfam" id="PF07818">
    <property type="entry name" value="HCNGP"/>
    <property type="match status" value="1"/>
</dbReference>
<feature type="region of interest" description="Disordered" evidence="1">
    <location>
        <begin position="237"/>
        <end position="347"/>
    </location>
</feature>
<reference evidence="2" key="1">
    <citation type="submission" date="2015-10" db="EMBL/GenBank/DDBJ databases">
        <authorList>
            <person name="Regsiter A."/>
            <person name="william w."/>
        </authorList>
    </citation>
    <scope>NUCLEOTIDE SEQUENCE</scope>
    <source>
        <strain evidence="2">Montdore</strain>
    </source>
</reference>
<gene>
    <name evidence="2" type="ORF">GSTUAT00000113001</name>
</gene>
<dbReference type="Proteomes" id="UP001412239">
    <property type="component" value="Unassembled WGS sequence"/>
</dbReference>
<accession>A0A292Q7R3</accession>
<feature type="compositionally biased region" description="Basic and acidic residues" evidence="1">
    <location>
        <begin position="289"/>
        <end position="347"/>
    </location>
</feature>